<proteinExistence type="predicted"/>
<dbReference type="EMBL" id="CM016762">
    <property type="protein sequence ID" value="TMS32569.1"/>
    <property type="molecule type" value="Genomic_DNA"/>
</dbReference>
<dbReference type="Proteomes" id="UP000298663">
    <property type="component" value="Chromosome X"/>
</dbReference>
<evidence type="ECO:0000313" key="1">
    <source>
        <dbReference type="EMBL" id="TMS32569.1"/>
    </source>
</evidence>
<organism evidence="1 2">
    <name type="scientific">Steinernema carpocapsae</name>
    <name type="common">Entomopathogenic nematode</name>
    <dbReference type="NCBI Taxonomy" id="34508"/>
    <lineage>
        <taxon>Eukaryota</taxon>
        <taxon>Metazoa</taxon>
        <taxon>Ecdysozoa</taxon>
        <taxon>Nematoda</taxon>
        <taxon>Chromadorea</taxon>
        <taxon>Rhabditida</taxon>
        <taxon>Tylenchina</taxon>
        <taxon>Panagrolaimomorpha</taxon>
        <taxon>Strongyloidoidea</taxon>
        <taxon>Steinernematidae</taxon>
        <taxon>Steinernema</taxon>
    </lineage>
</organism>
<evidence type="ECO:0000313" key="2">
    <source>
        <dbReference type="Proteomes" id="UP000298663"/>
    </source>
</evidence>
<comment type="caution">
    <text evidence="1">The sequence shown here is derived from an EMBL/GenBank/DDBJ whole genome shotgun (WGS) entry which is preliminary data.</text>
</comment>
<dbReference type="EMBL" id="AZBU02000001">
    <property type="protein sequence ID" value="TMS32569.1"/>
    <property type="molecule type" value="Genomic_DNA"/>
</dbReference>
<name>A0A4U8UJE1_STECR</name>
<reference evidence="1 2" key="2">
    <citation type="journal article" date="2019" name="G3 (Bethesda)">
        <title>Hybrid Assembly of the Genome of the Entomopathogenic Nematode Steinernema carpocapsae Identifies the X-Chromosome.</title>
        <authorList>
            <person name="Serra L."/>
            <person name="Macchietto M."/>
            <person name="Macias-Munoz A."/>
            <person name="McGill C.J."/>
            <person name="Rodriguez I.M."/>
            <person name="Rodriguez B."/>
            <person name="Murad R."/>
            <person name="Mortazavi A."/>
        </authorList>
    </citation>
    <scope>NUCLEOTIDE SEQUENCE [LARGE SCALE GENOMIC DNA]</scope>
    <source>
        <strain evidence="1 2">ALL</strain>
    </source>
</reference>
<gene>
    <name evidence="1" type="ORF">L596_000389</name>
</gene>
<protein>
    <submittedName>
        <fullName evidence="1">Uncharacterized protein</fullName>
    </submittedName>
</protein>
<keyword evidence="2" id="KW-1185">Reference proteome</keyword>
<accession>A0A4U8UJE1</accession>
<reference evidence="1 2" key="1">
    <citation type="journal article" date="2015" name="Genome Biol.">
        <title>Comparative genomics of Steinernema reveals deeply conserved gene regulatory networks.</title>
        <authorList>
            <person name="Dillman A.R."/>
            <person name="Macchietto M."/>
            <person name="Porter C.F."/>
            <person name="Rogers A."/>
            <person name="Williams B."/>
            <person name="Antoshechkin I."/>
            <person name="Lee M.M."/>
            <person name="Goodwin Z."/>
            <person name="Lu X."/>
            <person name="Lewis E.E."/>
            <person name="Goodrich-Blair H."/>
            <person name="Stock S.P."/>
            <person name="Adams B.J."/>
            <person name="Sternberg P.W."/>
            <person name="Mortazavi A."/>
        </authorList>
    </citation>
    <scope>NUCLEOTIDE SEQUENCE [LARGE SCALE GENOMIC DNA]</scope>
    <source>
        <strain evidence="1 2">ALL</strain>
    </source>
</reference>
<sequence>MSTNHASNSSVTTDIFLSVHCANEEVVTLSREQAILFPTIWNRFKVHSKNRRGQDKYIIRCPSIEARLLSFLRDKIVKYQTMPFTVDREIFELGNKDYRKIHEMRIYLGVSFGHIPVERELGESLEDFTARLVMREREDSILK</sequence>
<dbReference type="AlphaFoldDB" id="A0A4U8UJE1"/>